<dbReference type="InterPro" id="IPR013087">
    <property type="entry name" value="Znf_C2H2_type"/>
</dbReference>
<dbReference type="PROSITE" id="PS50157">
    <property type="entry name" value="ZINC_FINGER_C2H2_2"/>
    <property type="match status" value="1"/>
</dbReference>
<evidence type="ECO:0000256" key="4">
    <source>
        <dbReference type="ARBA" id="ARBA00022833"/>
    </source>
</evidence>
<keyword evidence="10" id="KW-1185">Reference proteome</keyword>
<dbReference type="GO" id="GO:0005634">
    <property type="term" value="C:nucleus"/>
    <property type="evidence" value="ECO:0007669"/>
    <property type="project" value="UniProtKB-SubCell"/>
</dbReference>
<dbReference type="SUPFAM" id="SSF57667">
    <property type="entry name" value="beta-beta-alpha zinc fingers"/>
    <property type="match status" value="1"/>
</dbReference>
<dbReference type="PROSITE" id="PS00028">
    <property type="entry name" value="ZINC_FINGER_C2H2_1"/>
    <property type="match status" value="1"/>
</dbReference>
<feature type="compositionally biased region" description="Polar residues" evidence="7">
    <location>
        <begin position="27"/>
        <end position="40"/>
    </location>
</feature>
<protein>
    <recommendedName>
        <fullName evidence="8">C2H2-type domain-containing protein</fullName>
    </recommendedName>
</protein>
<evidence type="ECO:0000256" key="5">
    <source>
        <dbReference type="ARBA" id="ARBA00023242"/>
    </source>
</evidence>
<dbReference type="InterPro" id="IPR044246">
    <property type="entry name" value="ZFP3-like"/>
</dbReference>
<evidence type="ECO:0000256" key="7">
    <source>
        <dbReference type="SAM" id="MobiDB-lite"/>
    </source>
</evidence>
<dbReference type="PANTHER" id="PTHR47287:SF18">
    <property type="entry name" value="TRANSCRIPTION FACTOR C2H2 FAMILY"/>
    <property type="match status" value="1"/>
</dbReference>
<evidence type="ECO:0000256" key="1">
    <source>
        <dbReference type="ARBA" id="ARBA00004123"/>
    </source>
</evidence>
<feature type="region of interest" description="Disordered" evidence="7">
    <location>
        <begin position="21"/>
        <end position="55"/>
    </location>
</feature>
<name>A0A484NNK2_9ASTE</name>
<keyword evidence="4" id="KW-0862">Zinc</keyword>
<evidence type="ECO:0000313" key="9">
    <source>
        <dbReference type="EMBL" id="VFR02573.1"/>
    </source>
</evidence>
<keyword evidence="2" id="KW-0479">Metal-binding</keyword>
<proteinExistence type="predicted"/>
<keyword evidence="5" id="KW-0539">Nucleus</keyword>
<dbReference type="EMBL" id="OOIL02006828">
    <property type="protein sequence ID" value="VFR02573.1"/>
    <property type="molecule type" value="Genomic_DNA"/>
</dbReference>
<accession>A0A484NNK2</accession>
<feature type="domain" description="C2H2-type" evidence="8">
    <location>
        <begin position="59"/>
        <end position="86"/>
    </location>
</feature>
<sequence>MKSASSIDEFDLDLSLGMNNGCGGGSSDESAGNSNNNSYSELPAPAPASSSSSSSPRVFTCNFCKRGFYSSQALGGHQNAHKRERSLAKRAMRMAAIFSGGDHKHHHHHPTFPSPGLLHTYSSPTTRPLEIKAHSFSNGFDPTMSPLDYRAHSKFEPGLHAQPVCVGDDGMKKQLLGKDMAAPDLTLRL</sequence>
<evidence type="ECO:0000256" key="3">
    <source>
        <dbReference type="ARBA" id="ARBA00022771"/>
    </source>
</evidence>
<dbReference type="InterPro" id="IPR036236">
    <property type="entry name" value="Znf_C2H2_sf"/>
</dbReference>
<reference evidence="9 10" key="1">
    <citation type="submission" date="2018-04" db="EMBL/GenBank/DDBJ databases">
        <authorList>
            <person name="Vogel A."/>
        </authorList>
    </citation>
    <scope>NUCLEOTIDE SEQUENCE [LARGE SCALE GENOMIC DNA]</scope>
</reference>
<comment type="subcellular location">
    <subcellularLocation>
        <location evidence="1">Nucleus</location>
    </subcellularLocation>
</comment>
<dbReference type="GO" id="GO:0009788">
    <property type="term" value="P:negative regulation of abscisic acid-activated signaling pathway"/>
    <property type="evidence" value="ECO:0007669"/>
    <property type="project" value="InterPro"/>
</dbReference>
<dbReference type="PANTHER" id="PTHR47287">
    <property type="entry name" value="C2H2 AND C2HC ZINC FINGERS SUPERFAMILY PROTEIN"/>
    <property type="match status" value="1"/>
</dbReference>
<evidence type="ECO:0000259" key="8">
    <source>
        <dbReference type="PROSITE" id="PS50157"/>
    </source>
</evidence>
<dbReference type="Proteomes" id="UP000595140">
    <property type="component" value="Unassembled WGS sequence"/>
</dbReference>
<dbReference type="GO" id="GO:0008270">
    <property type="term" value="F:zinc ion binding"/>
    <property type="evidence" value="ECO:0007669"/>
    <property type="project" value="UniProtKB-KW"/>
</dbReference>
<dbReference type="Gene3D" id="3.30.160.60">
    <property type="entry name" value="Classic Zinc Finger"/>
    <property type="match status" value="1"/>
</dbReference>
<evidence type="ECO:0000256" key="6">
    <source>
        <dbReference type="PROSITE-ProRule" id="PRU00042"/>
    </source>
</evidence>
<keyword evidence="3 6" id="KW-0863">Zinc-finger</keyword>
<evidence type="ECO:0000313" key="10">
    <source>
        <dbReference type="Proteomes" id="UP000595140"/>
    </source>
</evidence>
<gene>
    <name evidence="9" type="ORF">CCAM_LOCUS44348</name>
</gene>
<dbReference type="OrthoDB" id="1933825at2759"/>
<dbReference type="AlphaFoldDB" id="A0A484NNK2"/>
<organism evidence="9 10">
    <name type="scientific">Cuscuta campestris</name>
    <dbReference type="NCBI Taxonomy" id="132261"/>
    <lineage>
        <taxon>Eukaryota</taxon>
        <taxon>Viridiplantae</taxon>
        <taxon>Streptophyta</taxon>
        <taxon>Embryophyta</taxon>
        <taxon>Tracheophyta</taxon>
        <taxon>Spermatophyta</taxon>
        <taxon>Magnoliopsida</taxon>
        <taxon>eudicotyledons</taxon>
        <taxon>Gunneridae</taxon>
        <taxon>Pentapetalae</taxon>
        <taxon>asterids</taxon>
        <taxon>lamiids</taxon>
        <taxon>Solanales</taxon>
        <taxon>Convolvulaceae</taxon>
        <taxon>Cuscuteae</taxon>
        <taxon>Cuscuta</taxon>
        <taxon>Cuscuta subgen. Grammica</taxon>
        <taxon>Cuscuta sect. Cleistogrammica</taxon>
    </lineage>
</organism>
<evidence type="ECO:0000256" key="2">
    <source>
        <dbReference type="ARBA" id="ARBA00022723"/>
    </source>
</evidence>